<sequence length="58" mass="6878">MSIVVDTYTRQSRIQIEITYGRHLKLGELNRRVNGYERWGFFVRKKTWLRANGSSGTM</sequence>
<gene>
    <name evidence="1" type="ORF">GRF59_08365</name>
</gene>
<proteinExistence type="predicted"/>
<dbReference type="Proteomes" id="UP000460318">
    <property type="component" value="Unassembled WGS sequence"/>
</dbReference>
<comment type="caution">
    <text evidence="1">The sequence shown here is derived from an EMBL/GenBank/DDBJ whole genome shotgun (WGS) entry which is preliminary data.</text>
</comment>
<dbReference type="AlphaFoldDB" id="A0A7X3IHJ7"/>
<name>A0A7X3IHJ7_9BACL</name>
<accession>A0A7X3IHJ7</accession>
<keyword evidence="2" id="KW-1185">Reference proteome</keyword>
<reference evidence="1 2" key="1">
    <citation type="submission" date="2019-12" db="EMBL/GenBank/DDBJ databases">
        <title>Paenibacillus sp. nov., an endophytic bacterium isolated from the stem of Dendrobium.</title>
        <authorList>
            <person name="Zhao R."/>
        </authorList>
    </citation>
    <scope>NUCLEOTIDE SEQUENCE [LARGE SCALE GENOMIC DNA]</scope>
    <source>
        <strain evidence="1 2">HJL G12</strain>
    </source>
</reference>
<organism evidence="1 2">
    <name type="scientific">Paenibacillus dendrobii</name>
    <dbReference type="NCBI Taxonomy" id="2691084"/>
    <lineage>
        <taxon>Bacteria</taxon>
        <taxon>Bacillati</taxon>
        <taxon>Bacillota</taxon>
        <taxon>Bacilli</taxon>
        <taxon>Bacillales</taxon>
        <taxon>Paenibacillaceae</taxon>
        <taxon>Paenibacillus</taxon>
    </lineage>
</organism>
<dbReference type="EMBL" id="WUBI01000001">
    <property type="protein sequence ID" value="MWV43648.1"/>
    <property type="molecule type" value="Genomic_DNA"/>
</dbReference>
<evidence type="ECO:0000313" key="1">
    <source>
        <dbReference type="EMBL" id="MWV43648.1"/>
    </source>
</evidence>
<evidence type="ECO:0000313" key="2">
    <source>
        <dbReference type="Proteomes" id="UP000460318"/>
    </source>
</evidence>
<dbReference type="RefSeq" id="WP_160497129.1">
    <property type="nucleotide sequence ID" value="NZ_WUBI01000001.1"/>
</dbReference>
<protein>
    <submittedName>
        <fullName evidence="1">Uncharacterized protein</fullName>
    </submittedName>
</protein>